<evidence type="ECO:0000313" key="3">
    <source>
        <dbReference type="EMBL" id="HEF64264.1"/>
    </source>
</evidence>
<feature type="binding site" evidence="2">
    <location>
        <begin position="51"/>
        <end position="53"/>
    </location>
    <ligand>
        <name>substrate</name>
    </ligand>
</feature>
<dbReference type="InterPro" id="IPR037171">
    <property type="entry name" value="NagB/RpiA_transferase-like"/>
</dbReference>
<comment type="pathway">
    <text evidence="2">Amino-acid biosynthesis; L-methionine biosynthesis via salvage pathway; L-methionine from S-methyl-5-thio-alpha-D-ribose 1-phosphate: step 1/6.</text>
</comment>
<feature type="active site" description="Proton donor" evidence="2">
    <location>
        <position position="239"/>
    </location>
</feature>
<dbReference type="NCBIfam" id="TIGR00512">
    <property type="entry name" value="salvage_mtnA"/>
    <property type="match status" value="1"/>
</dbReference>
<comment type="caution">
    <text evidence="3">The sequence shown here is derived from an EMBL/GenBank/DDBJ whole genome shotgun (WGS) entry which is preliminary data.</text>
</comment>
<reference evidence="3" key="1">
    <citation type="journal article" date="2020" name="mSystems">
        <title>Genome- and Community-Level Interaction Insights into Carbon Utilization and Element Cycling Functions of Hydrothermarchaeota in Hydrothermal Sediment.</title>
        <authorList>
            <person name="Zhou Z."/>
            <person name="Liu Y."/>
            <person name="Xu W."/>
            <person name="Pan J."/>
            <person name="Luo Z.H."/>
            <person name="Li M."/>
        </authorList>
    </citation>
    <scope>NUCLEOTIDE SEQUENCE [LARGE SCALE GENOMIC DNA]</scope>
    <source>
        <strain evidence="3">SpSt-222</strain>
    </source>
</reference>
<dbReference type="UniPathway" id="UPA00904">
    <property type="reaction ID" value="UER00874"/>
</dbReference>
<feature type="binding site" evidence="2">
    <location>
        <position position="198"/>
    </location>
    <ligand>
        <name>substrate</name>
    </ligand>
</feature>
<dbReference type="GO" id="GO:0019509">
    <property type="term" value="P:L-methionine salvage from methylthioadenosine"/>
    <property type="evidence" value="ECO:0007669"/>
    <property type="project" value="UniProtKB-UniRule"/>
</dbReference>
<comment type="function">
    <text evidence="2">Catalyzes the interconversion of methylthioribose-1-phosphate (MTR-1-P) into methylthioribulose-1-phosphate (MTRu-1-P).</text>
</comment>
<organism evidence="3">
    <name type="scientific">Thermomicrobium roseum</name>
    <dbReference type="NCBI Taxonomy" id="500"/>
    <lineage>
        <taxon>Bacteria</taxon>
        <taxon>Pseudomonadati</taxon>
        <taxon>Thermomicrobiota</taxon>
        <taxon>Thermomicrobia</taxon>
        <taxon>Thermomicrobiales</taxon>
        <taxon>Thermomicrobiaceae</taxon>
        <taxon>Thermomicrobium</taxon>
    </lineage>
</organism>
<evidence type="ECO:0000256" key="2">
    <source>
        <dbReference type="HAMAP-Rule" id="MF_01678"/>
    </source>
</evidence>
<dbReference type="NCBIfam" id="TIGR00524">
    <property type="entry name" value="eIF-2B_rel"/>
    <property type="match status" value="1"/>
</dbReference>
<name>A0A7C1K3B8_THERO</name>
<sequence>MAEREATWRPMQWTGDALILLDQTALPREERYLECRTAEEVAAAIREMRIRGAPAIGIAAVAGLALALRGSASTGGDWRQAFEAAARLLESTRPTAVDLFHGLERARERIVGATDPEEAAQVLSDFVKELLERQWAIDQAIAEHGAGLLPRGARVLTHCNTGALGTGAYGTALGIVRRAYELGHLDHVWVTETRPRLQGARLTTWELRRLGIPHTLIVDGAAAWLMARGEIQAVVVGADRVAANGDVANKIGTLALAVAADRFRVPFYVAAPLSTFDPNVSAGSAIPIEERDPAEVLRLGEAWIASAETSVWNPAFDVTPGSLITALVTEYGVVPSPDRPKIAALLAASGAARQVGARETERDER</sequence>
<dbReference type="NCBIfam" id="NF004326">
    <property type="entry name" value="PRK05720.1"/>
    <property type="match status" value="1"/>
</dbReference>
<dbReference type="InterPro" id="IPR005251">
    <property type="entry name" value="IF-M1Pi"/>
</dbReference>
<dbReference type="PANTHER" id="PTHR43475">
    <property type="entry name" value="METHYLTHIORIBOSE-1-PHOSPHATE ISOMERASE"/>
    <property type="match status" value="1"/>
</dbReference>
<dbReference type="EMBL" id="DSJL01000002">
    <property type="protein sequence ID" value="HEF64264.1"/>
    <property type="molecule type" value="Genomic_DNA"/>
</dbReference>
<dbReference type="InterPro" id="IPR027363">
    <property type="entry name" value="M1Pi_N"/>
</dbReference>
<protein>
    <recommendedName>
        <fullName evidence="2">Methylthioribose-1-phosphate isomerase</fullName>
        <shortName evidence="2">M1Pi</shortName>
        <shortName evidence="2">MTR-1-P isomerase</shortName>
        <ecNumber evidence="2">5.3.1.23</ecNumber>
    </recommendedName>
    <alternativeName>
        <fullName evidence="2">S-methyl-5-thioribose-1-phosphate isomerase</fullName>
    </alternativeName>
</protein>
<dbReference type="GO" id="GO:0046523">
    <property type="term" value="F:S-methyl-5-thioribose-1-phosphate isomerase activity"/>
    <property type="evidence" value="ECO:0007669"/>
    <property type="project" value="UniProtKB-UniRule"/>
</dbReference>
<proteinExistence type="inferred from homology"/>
<dbReference type="FunFam" id="3.40.50.10470:FF:000006">
    <property type="entry name" value="Methylthioribose-1-phosphate isomerase"/>
    <property type="match status" value="1"/>
</dbReference>
<dbReference type="HAMAP" id="MF_01678">
    <property type="entry name" value="Salvage_MtnA"/>
    <property type="match status" value="1"/>
</dbReference>
<dbReference type="AlphaFoldDB" id="A0A7C1K3B8"/>
<keyword evidence="1 2" id="KW-0413">Isomerase</keyword>
<dbReference type="InterPro" id="IPR000649">
    <property type="entry name" value="IF-2B-related"/>
</dbReference>
<dbReference type="EC" id="5.3.1.23" evidence="2"/>
<comment type="catalytic activity">
    <reaction evidence="2">
        <text>5-(methylsulfanyl)-alpha-D-ribose 1-phosphate = 5-(methylsulfanyl)-D-ribulose 1-phosphate</text>
        <dbReference type="Rhea" id="RHEA:19989"/>
        <dbReference type="ChEBI" id="CHEBI:58533"/>
        <dbReference type="ChEBI" id="CHEBI:58548"/>
        <dbReference type="EC" id="5.3.1.23"/>
    </reaction>
</comment>
<dbReference type="Gene3D" id="1.20.120.420">
    <property type="entry name" value="translation initiation factor eif-2b, domain 1"/>
    <property type="match status" value="1"/>
</dbReference>
<feature type="binding site" evidence="2">
    <location>
        <begin position="249"/>
        <end position="250"/>
    </location>
    <ligand>
        <name>substrate</name>
    </ligand>
</feature>
<accession>A0A7C1K3B8</accession>
<gene>
    <name evidence="2 3" type="primary">mtnA</name>
    <name evidence="3" type="ORF">ENP47_01425</name>
</gene>
<dbReference type="Gene3D" id="3.40.50.10470">
    <property type="entry name" value="Translation initiation factor eif-2b, domain 2"/>
    <property type="match status" value="1"/>
</dbReference>
<evidence type="ECO:0000256" key="1">
    <source>
        <dbReference type="ARBA" id="ARBA00023235"/>
    </source>
</evidence>
<dbReference type="InterPro" id="IPR011559">
    <property type="entry name" value="Initiation_fac_2B_a/b/d"/>
</dbReference>
<keyword evidence="2" id="KW-0486">Methionine biosynthesis</keyword>
<dbReference type="PANTHER" id="PTHR43475:SF1">
    <property type="entry name" value="METHYLTHIORIBOSE-1-PHOSPHATE ISOMERASE"/>
    <property type="match status" value="1"/>
</dbReference>
<feature type="site" description="Transition state stabilizer" evidence="2">
    <location>
        <position position="159"/>
    </location>
</feature>
<dbReference type="SUPFAM" id="SSF100950">
    <property type="entry name" value="NagB/RpiA/CoA transferase-like"/>
    <property type="match status" value="1"/>
</dbReference>
<dbReference type="InterPro" id="IPR042529">
    <property type="entry name" value="IF_2B-like_C"/>
</dbReference>
<dbReference type="Pfam" id="PF01008">
    <property type="entry name" value="IF-2B"/>
    <property type="match status" value="1"/>
</dbReference>
<comment type="similarity">
    <text evidence="2">Belongs to the EIF-2B alpha/beta/delta subunits family. MtnA subfamily.</text>
</comment>
<keyword evidence="2" id="KW-0028">Amino-acid biosynthesis</keyword>
<feature type="binding site" evidence="2">
    <location>
        <position position="93"/>
    </location>
    <ligand>
        <name>substrate</name>
    </ligand>
</feature>
<dbReference type="FunFam" id="1.20.120.420:FF:000003">
    <property type="entry name" value="Methylthioribose-1-phosphate isomerase"/>
    <property type="match status" value="1"/>
</dbReference>